<dbReference type="STRING" id="157072.A0A024T8V3"/>
<dbReference type="RefSeq" id="XP_008881576.1">
    <property type="nucleotide sequence ID" value="XM_008883354.1"/>
</dbReference>
<protein>
    <recommendedName>
        <fullName evidence="1">DOT1 domain-containing protein</fullName>
    </recommendedName>
</protein>
<dbReference type="SUPFAM" id="SSF53335">
    <property type="entry name" value="S-adenosyl-L-methionine-dependent methyltransferases"/>
    <property type="match status" value="1"/>
</dbReference>
<proteinExistence type="predicted"/>
<organism evidence="2">
    <name type="scientific">Aphanomyces invadans</name>
    <dbReference type="NCBI Taxonomy" id="157072"/>
    <lineage>
        <taxon>Eukaryota</taxon>
        <taxon>Sar</taxon>
        <taxon>Stramenopiles</taxon>
        <taxon>Oomycota</taxon>
        <taxon>Saprolegniomycetes</taxon>
        <taxon>Saprolegniales</taxon>
        <taxon>Verrucalvaceae</taxon>
        <taxon>Aphanomyces</taxon>
    </lineage>
</organism>
<dbReference type="Pfam" id="PF08123">
    <property type="entry name" value="DOT1"/>
    <property type="match status" value="1"/>
</dbReference>
<evidence type="ECO:0000259" key="1">
    <source>
        <dbReference type="Pfam" id="PF08123"/>
    </source>
</evidence>
<accession>A0A024T8V3</accession>
<name>A0A024T8V3_9STRA</name>
<dbReference type="Gene3D" id="3.40.50.150">
    <property type="entry name" value="Vaccinia Virus protein VP39"/>
    <property type="match status" value="1"/>
</dbReference>
<evidence type="ECO:0000313" key="2">
    <source>
        <dbReference type="EMBL" id="ETV89792.1"/>
    </source>
</evidence>
<dbReference type="InterPro" id="IPR029063">
    <property type="entry name" value="SAM-dependent_MTases_sf"/>
</dbReference>
<gene>
    <name evidence="2" type="ORF">H310_15378</name>
</gene>
<feature type="domain" description="DOT1" evidence="1">
    <location>
        <begin position="90"/>
        <end position="141"/>
    </location>
</feature>
<dbReference type="OrthoDB" id="443402at2759"/>
<sequence length="251" mass="27356">MPRRFYDAFVRQIAEHIRLATFFTCIPRQERDANAIALPTHSVGRTGRRSAAAPLFSHATLEPQVAVEALTKASSEVTITVNEVKARAGGASTSFVYGEVMLESLPSLASSLQLTSADVFVDIGSGLGGVCLYLAMTTPVAELKVFMQDTDIHARWSAVSKRWSDFAQGRTVVYCNNLVFAETDKIKLLSLLAASNVCRMCVLTSLNADRGAVNGKKRKTVSTDFVAVYPTKSTFDIDTTHGRATCHVFKR</sequence>
<dbReference type="AlphaFoldDB" id="A0A024T8V3"/>
<dbReference type="VEuPathDB" id="FungiDB:H310_15378"/>
<reference evidence="2" key="1">
    <citation type="submission" date="2013-12" db="EMBL/GenBank/DDBJ databases">
        <title>The Genome Sequence of Aphanomyces invadans NJM9701.</title>
        <authorList>
            <consortium name="The Broad Institute Genomics Platform"/>
            <person name="Russ C."/>
            <person name="Tyler B."/>
            <person name="van West P."/>
            <person name="Dieguez-Uribeondo J."/>
            <person name="Young S.K."/>
            <person name="Zeng Q."/>
            <person name="Gargeya S."/>
            <person name="Fitzgerald M."/>
            <person name="Abouelleil A."/>
            <person name="Alvarado L."/>
            <person name="Chapman S.B."/>
            <person name="Gainer-Dewar J."/>
            <person name="Goldberg J."/>
            <person name="Griggs A."/>
            <person name="Gujja S."/>
            <person name="Hansen M."/>
            <person name="Howarth C."/>
            <person name="Imamovic A."/>
            <person name="Ireland A."/>
            <person name="Larimer J."/>
            <person name="McCowan C."/>
            <person name="Murphy C."/>
            <person name="Pearson M."/>
            <person name="Poon T.W."/>
            <person name="Priest M."/>
            <person name="Roberts A."/>
            <person name="Saif S."/>
            <person name="Shea T."/>
            <person name="Sykes S."/>
            <person name="Wortman J."/>
            <person name="Nusbaum C."/>
            <person name="Birren B."/>
        </authorList>
    </citation>
    <scope>NUCLEOTIDE SEQUENCE [LARGE SCALE GENOMIC DNA]</scope>
    <source>
        <strain evidence="2">NJM9701</strain>
    </source>
</reference>
<dbReference type="GeneID" id="20092428"/>
<dbReference type="GO" id="GO:0031151">
    <property type="term" value="F:histone H3K79 methyltransferase activity"/>
    <property type="evidence" value="ECO:0007669"/>
    <property type="project" value="InterPro"/>
</dbReference>
<dbReference type="EMBL" id="KI914362">
    <property type="protein sequence ID" value="ETV89792.1"/>
    <property type="molecule type" value="Genomic_DNA"/>
</dbReference>
<dbReference type="InterPro" id="IPR025789">
    <property type="entry name" value="DOT1_dom"/>
</dbReference>